<feature type="region of interest" description="Disordered" evidence="1">
    <location>
        <begin position="139"/>
        <end position="169"/>
    </location>
</feature>
<protein>
    <submittedName>
        <fullName evidence="2">Uncharacterized protein</fullName>
    </submittedName>
</protein>
<reference evidence="2 3" key="1">
    <citation type="submission" date="2024-02" db="EMBL/GenBank/DDBJ databases">
        <authorList>
            <person name="Chen Y."/>
            <person name="Shah S."/>
            <person name="Dougan E. K."/>
            <person name="Thang M."/>
            <person name="Chan C."/>
        </authorList>
    </citation>
    <scope>NUCLEOTIDE SEQUENCE [LARGE SCALE GENOMIC DNA]</scope>
</reference>
<feature type="compositionally biased region" description="Acidic residues" evidence="1">
    <location>
        <begin position="142"/>
        <end position="156"/>
    </location>
</feature>
<evidence type="ECO:0000313" key="3">
    <source>
        <dbReference type="Proteomes" id="UP001642484"/>
    </source>
</evidence>
<feature type="compositionally biased region" description="Basic and acidic residues" evidence="1">
    <location>
        <begin position="86"/>
        <end position="102"/>
    </location>
</feature>
<dbReference type="EMBL" id="CAXAMN010021773">
    <property type="protein sequence ID" value="CAK9063267.1"/>
    <property type="molecule type" value="Genomic_DNA"/>
</dbReference>
<feature type="compositionally biased region" description="Basic and acidic residues" evidence="1">
    <location>
        <begin position="37"/>
        <end position="54"/>
    </location>
</feature>
<evidence type="ECO:0000256" key="1">
    <source>
        <dbReference type="SAM" id="MobiDB-lite"/>
    </source>
</evidence>
<sequence>MQAQSQDPVKQLRGAKEPDLPADSKGSTAVESPANDPAEKPANPDDTGVAKEVETETPESQAPEQGETADPADVGVPTKEIPAKPSGKDHADPHGTRVPAKEDAEEPLDGEWDVDGMREGPEPMEWEWVPYGYVMEGPPESWEGEEGDWDDDETEPQEMATSGPDARSFVAWGGRRWGHRGWGGRRWGRGWGRGWGGRGWGRGWGGRRWGRGLGHRSASAFTAQALHESDEQMERRVILAAVAIHKKAAEQRDAAWSFWEGLQESFACCSHPTTEADMVV</sequence>
<proteinExistence type="predicted"/>
<comment type="caution">
    <text evidence="2">The sequence shown here is derived from an EMBL/GenBank/DDBJ whole genome shotgun (WGS) entry which is preliminary data.</text>
</comment>
<evidence type="ECO:0000313" key="2">
    <source>
        <dbReference type="EMBL" id="CAK9063267.1"/>
    </source>
</evidence>
<keyword evidence="3" id="KW-1185">Reference proteome</keyword>
<feature type="compositionally biased region" description="Acidic residues" evidence="1">
    <location>
        <begin position="103"/>
        <end position="114"/>
    </location>
</feature>
<dbReference type="Proteomes" id="UP001642484">
    <property type="component" value="Unassembled WGS sequence"/>
</dbReference>
<feature type="region of interest" description="Disordered" evidence="1">
    <location>
        <begin position="1"/>
        <end position="121"/>
    </location>
</feature>
<name>A0ABP0NHK7_9DINO</name>
<gene>
    <name evidence="2" type="ORF">CCMP2556_LOCUS31103</name>
</gene>
<organism evidence="2 3">
    <name type="scientific">Durusdinium trenchii</name>
    <dbReference type="NCBI Taxonomy" id="1381693"/>
    <lineage>
        <taxon>Eukaryota</taxon>
        <taxon>Sar</taxon>
        <taxon>Alveolata</taxon>
        <taxon>Dinophyceae</taxon>
        <taxon>Suessiales</taxon>
        <taxon>Symbiodiniaceae</taxon>
        <taxon>Durusdinium</taxon>
    </lineage>
</organism>
<accession>A0ABP0NHK7</accession>